<dbReference type="PRINTS" id="PR00127">
    <property type="entry name" value="CLPPROTEASEP"/>
</dbReference>
<dbReference type="PANTHER" id="PTHR10381:SF70">
    <property type="entry name" value="ATP-DEPENDENT CLP PROTEASE PROTEOLYTIC SUBUNIT"/>
    <property type="match status" value="1"/>
</dbReference>
<dbReference type="NCBIfam" id="NF045542">
    <property type="entry name" value="Clp_rel_HeadMat"/>
    <property type="match status" value="1"/>
</dbReference>
<dbReference type="InterPro" id="IPR023562">
    <property type="entry name" value="ClpP/TepA"/>
</dbReference>
<dbReference type="Pfam" id="PF10123">
    <property type="entry name" value="Mu-like_Pro"/>
    <property type="match status" value="1"/>
</dbReference>
<keyword evidence="4 7" id="KW-0378">Hydrolase</keyword>
<comment type="caution">
    <text evidence="7">The sequence shown here is derived from an EMBL/GenBank/DDBJ whole genome shotgun (WGS) entry which is preliminary data.</text>
</comment>
<sequence length="422" mass="45187">MNRDHFFEHMRTPRNSGKRDWYTIRNAVDGDAATARIDLYDEIDPFWGVSAADFVADLRALDAETIQLHINSPGGSVYDGIAIMNALRQHDARVVATIDGLAASAAGFIAVGGSDELIMAENSEFMAHEAWGIAIGNAADMTKMAGDLDRLSSNIASIYAAKAGGTVDDWRAVMEAETWYTAEEAVEAGLADRVAEPAKKSAAKASFDLAIFNYAGRRAAPAPRLHQSPSARVRAEVTPGKEGAMPDLIEGLRGVLGLPEDADEATVLAAVTERVDSAGAATGETTPGEPAEPTLQQITASAKRLNLTLVDKDQYDAVVAQAEQGAKAFAKMQKQHHEKVLNEALRTGRIAKAQRDAYAAQLERDAKKGLDDTEKFLMALPKNTVVPVEELGHAGEPDAPDIDAEYQATFAQITGVPYNKKA</sequence>
<comment type="similarity">
    <text evidence="1 6">Belongs to the peptidase S14 family.</text>
</comment>
<dbReference type="Proteomes" id="UP000215506">
    <property type="component" value="Unassembled WGS sequence"/>
</dbReference>
<keyword evidence="8" id="KW-1185">Reference proteome</keyword>
<evidence type="ECO:0000256" key="2">
    <source>
        <dbReference type="ARBA" id="ARBA00022490"/>
    </source>
</evidence>
<dbReference type="Gene3D" id="3.90.226.10">
    <property type="entry name" value="2-enoyl-CoA Hydratase, Chain A, domain 1"/>
    <property type="match status" value="1"/>
</dbReference>
<accession>A0A231HD16</accession>
<dbReference type="GO" id="GO:0004252">
    <property type="term" value="F:serine-type endopeptidase activity"/>
    <property type="evidence" value="ECO:0007669"/>
    <property type="project" value="InterPro"/>
</dbReference>
<dbReference type="PANTHER" id="PTHR10381">
    <property type="entry name" value="ATP-DEPENDENT CLP PROTEASE PROTEOLYTIC SUBUNIT"/>
    <property type="match status" value="1"/>
</dbReference>
<dbReference type="EMBL" id="NGAF01000002">
    <property type="protein sequence ID" value="OXR46665.1"/>
    <property type="molecule type" value="Genomic_DNA"/>
</dbReference>
<reference evidence="7 8" key="1">
    <citation type="submission" date="2017-07" db="EMBL/GenBank/DDBJ databases">
        <title>First draft Genome Sequence of Nocardia cerradoensis isolated from human infection.</title>
        <authorList>
            <person name="Carrasco G."/>
        </authorList>
    </citation>
    <scope>NUCLEOTIDE SEQUENCE [LARGE SCALE GENOMIC DNA]</scope>
    <source>
        <strain evidence="7 8">CNM20130759</strain>
    </source>
</reference>
<evidence type="ECO:0000256" key="4">
    <source>
        <dbReference type="ARBA" id="ARBA00022801"/>
    </source>
</evidence>
<dbReference type="CDD" id="cd07016">
    <property type="entry name" value="S14_ClpP_1"/>
    <property type="match status" value="1"/>
</dbReference>
<protein>
    <recommendedName>
        <fullName evidence="6">ATP-dependent Clp protease proteolytic subunit</fullName>
    </recommendedName>
</protein>
<keyword evidence="5" id="KW-0720">Serine protease</keyword>
<evidence type="ECO:0000313" key="8">
    <source>
        <dbReference type="Proteomes" id="UP000215506"/>
    </source>
</evidence>
<dbReference type="GO" id="GO:0004176">
    <property type="term" value="F:ATP-dependent peptidase activity"/>
    <property type="evidence" value="ECO:0007669"/>
    <property type="project" value="InterPro"/>
</dbReference>
<organism evidence="7 8">
    <name type="scientific">Nocardia cerradoensis</name>
    <dbReference type="NCBI Taxonomy" id="85688"/>
    <lineage>
        <taxon>Bacteria</taxon>
        <taxon>Bacillati</taxon>
        <taxon>Actinomycetota</taxon>
        <taxon>Actinomycetes</taxon>
        <taxon>Mycobacteriales</taxon>
        <taxon>Nocardiaceae</taxon>
        <taxon>Nocardia</taxon>
    </lineage>
</organism>
<dbReference type="GO" id="GO:0009368">
    <property type="term" value="C:endopeptidase Clp complex"/>
    <property type="evidence" value="ECO:0007669"/>
    <property type="project" value="TreeGrafter"/>
</dbReference>
<dbReference type="AlphaFoldDB" id="A0A231HD16"/>
<dbReference type="InterPro" id="IPR012106">
    <property type="entry name" value="Phage_Mu_Gp1"/>
</dbReference>
<evidence type="ECO:0000256" key="6">
    <source>
        <dbReference type="RuleBase" id="RU003567"/>
    </source>
</evidence>
<dbReference type="GO" id="GO:0006515">
    <property type="term" value="P:protein quality control for misfolded or incompletely synthesized proteins"/>
    <property type="evidence" value="ECO:0007669"/>
    <property type="project" value="TreeGrafter"/>
</dbReference>
<dbReference type="InterPro" id="IPR029045">
    <property type="entry name" value="ClpP/crotonase-like_dom_sf"/>
</dbReference>
<evidence type="ECO:0000256" key="3">
    <source>
        <dbReference type="ARBA" id="ARBA00022670"/>
    </source>
</evidence>
<name>A0A231HD16_9NOCA</name>
<dbReference type="GO" id="GO:0051117">
    <property type="term" value="F:ATPase binding"/>
    <property type="evidence" value="ECO:0007669"/>
    <property type="project" value="TreeGrafter"/>
</dbReference>
<evidence type="ECO:0000256" key="1">
    <source>
        <dbReference type="ARBA" id="ARBA00007039"/>
    </source>
</evidence>
<dbReference type="SUPFAM" id="SSF52096">
    <property type="entry name" value="ClpP/crotonase"/>
    <property type="match status" value="1"/>
</dbReference>
<evidence type="ECO:0000256" key="5">
    <source>
        <dbReference type="ARBA" id="ARBA00022825"/>
    </source>
</evidence>
<proteinExistence type="inferred from homology"/>
<dbReference type="Pfam" id="PF00574">
    <property type="entry name" value="CLP_protease"/>
    <property type="match status" value="1"/>
</dbReference>
<gene>
    <name evidence="7" type="primary">clpP_2</name>
    <name evidence="7" type="ORF">B7C42_01640</name>
</gene>
<evidence type="ECO:0000313" key="7">
    <source>
        <dbReference type="EMBL" id="OXR46665.1"/>
    </source>
</evidence>
<dbReference type="RefSeq" id="WP_223273335.1">
    <property type="nucleotide sequence ID" value="NZ_NGAF01000002.1"/>
</dbReference>
<keyword evidence="2" id="KW-0963">Cytoplasm</keyword>
<dbReference type="InterPro" id="IPR001907">
    <property type="entry name" value="ClpP"/>
</dbReference>
<keyword evidence="3 7" id="KW-0645">Protease</keyword>